<dbReference type="PANTHER" id="PTHR42899">
    <property type="entry name" value="SPERMATOGENESIS-ASSOCIATED PROTEIN 20"/>
    <property type="match status" value="1"/>
</dbReference>
<protein>
    <submittedName>
        <fullName evidence="2">Thioredoxin domain-containing protein</fullName>
    </submittedName>
</protein>
<dbReference type="InterPro" id="IPR004879">
    <property type="entry name" value="Ssp411-like_TRX"/>
</dbReference>
<organism evidence="2 3">
    <name type="scientific">Chitinophaga defluvii</name>
    <dbReference type="NCBI Taxonomy" id="3163343"/>
    <lineage>
        <taxon>Bacteria</taxon>
        <taxon>Pseudomonadati</taxon>
        <taxon>Bacteroidota</taxon>
        <taxon>Chitinophagia</taxon>
        <taxon>Chitinophagales</taxon>
        <taxon>Chitinophagaceae</taxon>
        <taxon>Chitinophaga</taxon>
    </lineage>
</organism>
<dbReference type="PIRSF" id="PIRSF006402">
    <property type="entry name" value="UCP006402_thioredoxin"/>
    <property type="match status" value="1"/>
</dbReference>
<dbReference type="SUPFAM" id="SSF48208">
    <property type="entry name" value="Six-hairpin glycosidases"/>
    <property type="match status" value="1"/>
</dbReference>
<evidence type="ECO:0000313" key="2">
    <source>
        <dbReference type="EMBL" id="MET6999594.1"/>
    </source>
</evidence>
<dbReference type="Proteomes" id="UP001549749">
    <property type="component" value="Unassembled WGS sequence"/>
</dbReference>
<dbReference type="PANTHER" id="PTHR42899:SF1">
    <property type="entry name" value="SPERMATOGENESIS-ASSOCIATED PROTEIN 20"/>
    <property type="match status" value="1"/>
</dbReference>
<comment type="caution">
    <text evidence="2">The sequence shown here is derived from an EMBL/GenBank/DDBJ whole genome shotgun (WGS) entry which is preliminary data.</text>
</comment>
<dbReference type="InterPro" id="IPR036249">
    <property type="entry name" value="Thioredoxin-like_sf"/>
</dbReference>
<evidence type="ECO:0000259" key="1">
    <source>
        <dbReference type="Pfam" id="PF03190"/>
    </source>
</evidence>
<gene>
    <name evidence="2" type="ORF">ABR189_19555</name>
</gene>
<keyword evidence="3" id="KW-1185">Reference proteome</keyword>
<accession>A0ABV2T976</accession>
<dbReference type="InterPro" id="IPR008928">
    <property type="entry name" value="6-hairpin_glycosidase_sf"/>
</dbReference>
<dbReference type="InterPro" id="IPR024705">
    <property type="entry name" value="Ssp411"/>
</dbReference>
<evidence type="ECO:0000313" key="3">
    <source>
        <dbReference type="Proteomes" id="UP001549749"/>
    </source>
</evidence>
<dbReference type="SUPFAM" id="SSF52833">
    <property type="entry name" value="Thioredoxin-like"/>
    <property type="match status" value="1"/>
</dbReference>
<feature type="domain" description="Spermatogenesis-associated protein 20-like TRX" evidence="1">
    <location>
        <begin position="3"/>
        <end position="164"/>
    </location>
</feature>
<name>A0ABV2T976_9BACT</name>
<dbReference type="Gene3D" id="3.40.30.10">
    <property type="entry name" value="Glutaredoxin"/>
    <property type="match status" value="1"/>
</dbReference>
<dbReference type="EMBL" id="JBEXAC010000002">
    <property type="protein sequence ID" value="MET6999594.1"/>
    <property type="molecule type" value="Genomic_DNA"/>
</dbReference>
<dbReference type="Pfam" id="PF03190">
    <property type="entry name" value="Thioredox_DsbH"/>
    <property type="match status" value="1"/>
</dbReference>
<dbReference type="Gene3D" id="1.50.10.20">
    <property type="match status" value="2"/>
</dbReference>
<proteinExistence type="predicted"/>
<sequence length="683" mass="77122">MHTNKLAGETSPYLLQHAHNPVNWYPWGPEALQLAVQEGKPILVSIGYAACHWCHVMERESFEDEATARIMNEHFINIKIDREERPDLDHIYMDAVQAMTGAGGWPLNVFLTPDRKPFYGGTYFPPVKAYNRPSWKDVLLSLSQAFREKREDIETQADNLTQHIGQSSQFGMQSGIDLQLPKDELFTAGQCESMYQQILAQADKVWGGFGRAPKFPGTFTIQYLLRYYHYFKEDAALQQALLSLDKMLQGGIYDQLGGGFARYSTDEKWLAPHFEKMLYDNALLVDVLCEAYQLTGSKIYAQTIRETLAFITREMTSPEGGFYAALDADSEGVEGKFYTWSLEEVEAVLGVQADIFCAYYDVTAEGNWEEQNILWIQQPLAAFAAARGLDEATLDGTLATCRAKLMAARDGRIRPGLDDKILLGWNALMIHACCKAYAALGDDSFKEMAVRCAQFCVEHFPQPATNGAWYHTYKNGEAKYPGFLDDYAFMIRAFIALQEITGELGWLYRAKEMASFVNTHFADETGHFFYYTIEGQSDIIVRKKEIYDGAVASGNAVMAANLWYLSIVFDNRQWADQAVGAVASLAQTVVRYPTSFGVWAGMVLQLVKGTKELAVVGQEFITRMEEINRHYIPFKVLLGAAGDVPEFPLLQQREQSDKTLIYLCQDYHCLKPVAYIKEITNLI</sequence>
<dbReference type="RefSeq" id="WP_354662158.1">
    <property type="nucleotide sequence ID" value="NZ_JBEXAC010000002.1"/>
</dbReference>
<reference evidence="2 3" key="1">
    <citation type="submission" date="2024-06" db="EMBL/GenBank/DDBJ databases">
        <title>Chitinophaga defluvii sp. nov., isolated from municipal sewage.</title>
        <authorList>
            <person name="Zhang L."/>
        </authorList>
    </citation>
    <scope>NUCLEOTIDE SEQUENCE [LARGE SCALE GENOMIC DNA]</scope>
    <source>
        <strain evidence="2 3">H8</strain>
    </source>
</reference>
<dbReference type="CDD" id="cd02955">
    <property type="entry name" value="SSP411"/>
    <property type="match status" value="1"/>
</dbReference>